<evidence type="ECO:0000313" key="2">
    <source>
        <dbReference type="EMBL" id="MDA3614521.1"/>
    </source>
</evidence>
<gene>
    <name evidence="2" type="ORF">O3P16_06855</name>
</gene>
<name>A0ABT4UI89_9BACT</name>
<accession>A0ABT4UI89</accession>
<keyword evidence="3" id="KW-1185">Reference proteome</keyword>
<organism evidence="2 3">
    <name type="scientific">Polluticaenibacter yanchengensis</name>
    <dbReference type="NCBI Taxonomy" id="3014562"/>
    <lineage>
        <taxon>Bacteria</taxon>
        <taxon>Pseudomonadati</taxon>
        <taxon>Bacteroidota</taxon>
        <taxon>Chitinophagia</taxon>
        <taxon>Chitinophagales</taxon>
        <taxon>Chitinophagaceae</taxon>
        <taxon>Polluticaenibacter</taxon>
    </lineage>
</organism>
<dbReference type="Proteomes" id="UP001210231">
    <property type="component" value="Unassembled WGS sequence"/>
</dbReference>
<keyword evidence="1" id="KW-1133">Transmembrane helix</keyword>
<protein>
    <submittedName>
        <fullName evidence="2">Uncharacterized protein</fullName>
    </submittedName>
</protein>
<dbReference type="RefSeq" id="WP_407030846.1">
    <property type="nucleotide sequence ID" value="NZ_JAQGEF010000006.1"/>
</dbReference>
<evidence type="ECO:0000256" key="1">
    <source>
        <dbReference type="SAM" id="Phobius"/>
    </source>
</evidence>
<keyword evidence="1" id="KW-0472">Membrane</keyword>
<dbReference type="EMBL" id="JAQGEF010000006">
    <property type="protein sequence ID" value="MDA3614521.1"/>
    <property type="molecule type" value="Genomic_DNA"/>
</dbReference>
<evidence type="ECO:0000313" key="3">
    <source>
        <dbReference type="Proteomes" id="UP001210231"/>
    </source>
</evidence>
<sequence>MKAVKTEAMNMEALGIDSSTPAVPMAAGQVVITKLFGILMASGCGVLQKARPHCR</sequence>
<proteinExistence type="predicted"/>
<keyword evidence="1" id="KW-0812">Transmembrane</keyword>
<feature type="transmembrane region" description="Helical" evidence="1">
    <location>
        <begin position="26"/>
        <end position="47"/>
    </location>
</feature>
<reference evidence="2 3" key="1">
    <citation type="submission" date="2022-12" db="EMBL/GenBank/DDBJ databases">
        <title>Chitinophagaceae gen. sp. nov., a new member of the family Chitinophagaceae, isolated from soil in a chemical factory.</title>
        <authorList>
            <person name="Ke Z."/>
        </authorList>
    </citation>
    <scope>NUCLEOTIDE SEQUENCE [LARGE SCALE GENOMIC DNA]</scope>
    <source>
        <strain evidence="2 3">LY-5</strain>
    </source>
</reference>
<comment type="caution">
    <text evidence="2">The sequence shown here is derived from an EMBL/GenBank/DDBJ whole genome shotgun (WGS) entry which is preliminary data.</text>
</comment>